<gene>
    <name evidence="1" type="ORF">COY85_02870</name>
</gene>
<proteinExistence type="predicted"/>
<accession>A0A2M7QRX0</accession>
<comment type="caution">
    <text evidence="1">The sequence shown here is derived from an EMBL/GenBank/DDBJ whole genome shotgun (WGS) entry which is preliminary data.</text>
</comment>
<sequence length="131" mass="15197">MVLFDNQKRKEGKKMGLLKIIKMMREGKKSQEERFYELAEKYGLYGKVTLHEALNLGGYSGYTLYMVVKNKGEIPPSLPEGFVEELMDLLYEGIDRKKYQLNFEISSTPKTLEDIETVRRVWAMVCDANSD</sequence>
<dbReference type="Proteomes" id="UP000229481">
    <property type="component" value="Unassembled WGS sequence"/>
</dbReference>
<protein>
    <submittedName>
        <fullName evidence="1">Uncharacterized protein</fullName>
    </submittedName>
</protein>
<reference evidence="2" key="1">
    <citation type="submission" date="2017-09" db="EMBL/GenBank/DDBJ databases">
        <title>Depth-based differentiation of microbial function through sediment-hosted aquifers and enrichment of novel symbionts in the deep terrestrial subsurface.</title>
        <authorList>
            <person name="Probst A.J."/>
            <person name="Ladd B."/>
            <person name="Jarett J.K."/>
            <person name="Geller-Mcgrath D.E."/>
            <person name="Sieber C.M.K."/>
            <person name="Emerson J.B."/>
            <person name="Anantharaman K."/>
            <person name="Thomas B.C."/>
            <person name="Malmstrom R."/>
            <person name="Stieglmeier M."/>
            <person name="Klingl A."/>
            <person name="Woyke T."/>
            <person name="Ryan C.M."/>
            <person name="Banfield J.F."/>
        </authorList>
    </citation>
    <scope>NUCLEOTIDE SEQUENCE [LARGE SCALE GENOMIC DNA]</scope>
</reference>
<name>A0A2M7QRX0_9BACT</name>
<evidence type="ECO:0000313" key="1">
    <source>
        <dbReference type="EMBL" id="PIY74580.1"/>
    </source>
</evidence>
<dbReference type="AlphaFoldDB" id="A0A2M7QRX0"/>
<dbReference type="EMBL" id="PFLK01000068">
    <property type="protein sequence ID" value="PIY74580.1"/>
    <property type="molecule type" value="Genomic_DNA"/>
</dbReference>
<organism evidence="1 2">
    <name type="scientific">Candidatus Portnoybacteria bacterium CG_4_10_14_0_8_um_filter_40_50</name>
    <dbReference type="NCBI Taxonomy" id="1974800"/>
    <lineage>
        <taxon>Bacteria</taxon>
        <taxon>Candidatus Portnoyibacteriota</taxon>
    </lineage>
</organism>
<evidence type="ECO:0000313" key="2">
    <source>
        <dbReference type="Proteomes" id="UP000229481"/>
    </source>
</evidence>